<dbReference type="WBParaSite" id="ASIM_0000204401-mRNA-1">
    <property type="protein sequence ID" value="ASIM_0000204401-mRNA-1"/>
    <property type="gene ID" value="ASIM_0000204401"/>
</dbReference>
<keyword evidence="2" id="KW-1185">Reference proteome</keyword>
<gene>
    <name evidence="1" type="ORF">ASIM_LOCUS1915</name>
</gene>
<reference evidence="1 2" key="2">
    <citation type="submission" date="2018-11" db="EMBL/GenBank/DDBJ databases">
        <authorList>
            <consortium name="Pathogen Informatics"/>
        </authorList>
    </citation>
    <scope>NUCLEOTIDE SEQUENCE [LARGE SCALE GENOMIC DNA]</scope>
</reference>
<protein>
    <submittedName>
        <fullName evidence="1 3">Uncharacterized protein</fullName>
    </submittedName>
</protein>
<accession>A0A0M3J3D1</accession>
<organism evidence="3">
    <name type="scientific">Anisakis simplex</name>
    <name type="common">Herring worm</name>
    <dbReference type="NCBI Taxonomy" id="6269"/>
    <lineage>
        <taxon>Eukaryota</taxon>
        <taxon>Metazoa</taxon>
        <taxon>Ecdysozoa</taxon>
        <taxon>Nematoda</taxon>
        <taxon>Chromadorea</taxon>
        <taxon>Rhabditida</taxon>
        <taxon>Spirurina</taxon>
        <taxon>Ascaridomorpha</taxon>
        <taxon>Ascaridoidea</taxon>
        <taxon>Anisakidae</taxon>
        <taxon>Anisakis</taxon>
        <taxon>Anisakis simplex complex</taxon>
    </lineage>
</organism>
<sequence>MTKILILGSPCVGQKDSVMFEPPTAGGDQVVIDLPTDNSNTPVPIPEGGFALLSHTSSNTASSLTSPITALTFDPYEELLWSGNSAVSYLFVSFQYFHVFKCWGAYSRKDFRVESCRSIVLNLINTQRLYHQHNLT</sequence>
<evidence type="ECO:0000313" key="1">
    <source>
        <dbReference type="EMBL" id="VDK19444.1"/>
    </source>
</evidence>
<dbReference type="EMBL" id="UYRR01002294">
    <property type="protein sequence ID" value="VDK19444.1"/>
    <property type="molecule type" value="Genomic_DNA"/>
</dbReference>
<evidence type="ECO:0000313" key="2">
    <source>
        <dbReference type="Proteomes" id="UP000267096"/>
    </source>
</evidence>
<dbReference type="Proteomes" id="UP000267096">
    <property type="component" value="Unassembled WGS sequence"/>
</dbReference>
<dbReference type="AlphaFoldDB" id="A0A0M3J3D1"/>
<proteinExistence type="predicted"/>
<reference evidence="3" key="1">
    <citation type="submission" date="2017-02" db="UniProtKB">
        <authorList>
            <consortium name="WormBaseParasite"/>
        </authorList>
    </citation>
    <scope>IDENTIFICATION</scope>
</reference>
<evidence type="ECO:0000313" key="3">
    <source>
        <dbReference type="WBParaSite" id="ASIM_0000204401-mRNA-1"/>
    </source>
</evidence>
<name>A0A0M3J3D1_ANISI</name>